<name>X6LXW7_RETFI</name>
<feature type="domain" description="Reverse transcriptase" evidence="1">
    <location>
        <begin position="284"/>
        <end position="520"/>
    </location>
</feature>
<accession>X6LXW7</accession>
<dbReference type="InterPro" id="IPR000477">
    <property type="entry name" value="RT_dom"/>
</dbReference>
<comment type="caution">
    <text evidence="2">The sequence shown here is derived from an EMBL/GenBank/DDBJ whole genome shotgun (WGS) entry which is preliminary data.</text>
</comment>
<protein>
    <recommendedName>
        <fullName evidence="1">Reverse transcriptase domain-containing protein</fullName>
    </recommendedName>
</protein>
<reference evidence="2 3" key="1">
    <citation type="journal article" date="2013" name="Curr. Biol.">
        <title>The Genome of the Foraminiferan Reticulomyxa filosa.</title>
        <authorList>
            <person name="Glockner G."/>
            <person name="Hulsmann N."/>
            <person name="Schleicher M."/>
            <person name="Noegel A.A."/>
            <person name="Eichinger L."/>
            <person name="Gallinger C."/>
            <person name="Pawlowski J."/>
            <person name="Sierra R."/>
            <person name="Euteneuer U."/>
            <person name="Pillet L."/>
            <person name="Moustafa A."/>
            <person name="Platzer M."/>
            <person name="Groth M."/>
            <person name="Szafranski K."/>
            <person name="Schliwa M."/>
        </authorList>
    </citation>
    <scope>NUCLEOTIDE SEQUENCE [LARGE SCALE GENOMIC DNA]</scope>
</reference>
<dbReference type="AlphaFoldDB" id="X6LXW7"/>
<dbReference type="Proteomes" id="UP000023152">
    <property type="component" value="Unassembled WGS sequence"/>
</dbReference>
<evidence type="ECO:0000259" key="1">
    <source>
        <dbReference type="PROSITE" id="PS50878"/>
    </source>
</evidence>
<proteinExistence type="predicted"/>
<sequence>MHKNCHDDLIAQQKAFRERRSRLQTSTEQKQAEAIIPWQLPDITEIINKPAKIIGRVPKNVRSSLASLAAWVLKEVASKNDTASWTKWLLLTRLLLWDPGRGGRKHVNSVAKSILNRIKLWKEDNIQKLWFDFSEHSTEIIKANELKRTKPPSQAEANATHAKAIKLAALGELSKAFKALSPSQGIIYDNNTIQQLQNKHPYEPPPSEILQSIETNDQTLRLPSIPPHDDITVEELIAYTKKLGRTSAGGVDLFTAQHLIDLVPFEFESSTLSNWAKVLSLIVNGSVCESAAPIAFGARLIGIAKPDGSPRPIAIGSLLRRSAGAILMKRHSNHIKHIVGPNQFGINVSAGIELFVHGFKAILQYVKPFDDAVAVKVDFKNAFNACKRSKLIELVRKQIPALFGYVKGCYSSHVPIFLPNQSSIQSCSGVHQGDPLSGALFAIILADTLKTALAGLENIYHAAYHDDLTLASTSSASIILAMTSLEALKQSHGIEINYSKTEWISNLSAPPPNQFVGITHNTTFDTTLVSIPVGRTAHIKDEMDIRQKEWDSQFDRIIALRHAQTMLLLLRNSLQLAK</sequence>
<dbReference type="OMA" id="WPRTCES"/>
<dbReference type="EMBL" id="ASPP01027610">
    <property type="protein sequence ID" value="ETO05987.1"/>
    <property type="molecule type" value="Genomic_DNA"/>
</dbReference>
<dbReference type="OrthoDB" id="5099367at2759"/>
<dbReference type="InterPro" id="IPR043502">
    <property type="entry name" value="DNA/RNA_pol_sf"/>
</dbReference>
<evidence type="ECO:0000313" key="2">
    <source>
        <dbReference type="EMBL" id="ETO05987.1"/>
    </source>
</evidence>
<organism evidence="2 3">
    <name type="scientific">Reticulomyxa filosa</name>
    <dbReference type="NCBI Taxonomy" id="46433"/>
    <lineage>
        <taxon>Eukaryota</taxon>
        <taxon>Sar</taxon>
        <taxon>Rhizaria</taxon>
        <taxon>Retaria</taxon>
        <taxon>Foraminifera</taxon>
        <taxon>Monothalamids</taxon>
        <taxon>Reticulomyxidae</taxon>
        <taxon>Reticulomyxa</taxon>
    </lineage>
</organism>
<dbReference type="Pfam" id="PF00078">
    <property type="entry name" value="RVT_1"/>
    <property type="match status" value="1"/>
</dbReference>
<evidence type="ECO:0000313" key="3">
    <source>
        <dbReference type="Proteomes" id="UP000023152"/>
    </source>
</evidence>
<dbReference type="PANTHER" id="PTHR19446">
    <property type="entry name" value="REVERSE TRANSCRIPTASES"/>
    <property type="match status" value="1"/>
</dbReference>
<dbReference type="SUPFAM" id="SSF56672">
    <property type="entry name" value="DNA/RNA polymerases"/>
    <property type="match status" value="1"/>
</dbReference>
<gene>
    <name evidence="2" type="ORF">RFI_31409</name>
</gene>
<feature type="non-terminal residue" evidence="2">
    <location>
        <position position="578"/>
    </location>
</feature>
<keyword evidence="3" id="KW-1185">Reference proteome</keyword>
<dbReference type="PROSITE" id="PS50878">
    <property type="entry name" value="RT_POL"/>
    <property type="match status" value="1"/>
</dbReference>